<dbReference type="PROSITE" id="PS50077">
    <property type="entry name" value="HEAT_REPEAT"/>
    <property type="match status" value="1"/>
</dbReference>
<dbReference type="InterPro" id="IPR011989">
    <property type="entry name" value="ARM-like"/>
</dbReference>
<comment type="caution">
    <text evidence="9">The sequence shown here is derived from an EMBL/GenBank/DDBJ whole genome shotgun (WGS) entry which is preliminary data.</text>
</comment>
<dbReference type="GO" id="GO:0005737">
    <property type="term" value="C:cytoplasm"/>
    <property type="evidence" value="ECO:0007669"/>
    <property type="project" value="UniProtKB-SubCell"/>
</dbReference>
<feature type="region of interest" description="Disordered" evidence="8">
    <location>
        <begin position="958"/>
        <end position="994"/>
    </location>
</feature>
<evidence type="ECO:0000313" key="9">
    <source>
        <dbReference type="EMBL" id="KAK9679357.1"/>
    </source>
</evidence>
<accession>A0AAW1HSI9</accession>
<dbReference type="InterPro" id="IPR021133">
    <property type="entry name" value="HEAT_type_2"/>
</dbReference>
<evidence type="ECO:0000313" key="10">
    <source>
        <dbReference type="Proteomes" id="UP001458880"/>
    </source>
</evidence>
<evidence type="ECO:0000256" key="7">
    <source>
        <dbReference type="PROSITE-ProRule" id="PRU00103"/>
    </source>
</evidence>
<evidence type="ECO:0000256" key="1">
    <source>
        <dbReference type="ARBA" id="ARBA00002907"/>
    </source>
</evidence>
<dbReference type="Gene3D" id="1.25.10.10">
    <property type="entry name" value="Leucine-rich Repeat Variant"/>
    <property type="match status" value="2"/>
</dbReference>
<evidence type="ECO:0000256" key="4">
    <source>
        <dbReference type="ARBA" id="ARBA00007153"/>
    </source>
</evidence>
<evidence type="ECO:0000256" key="3">
    <source>
        <dbReference type="ARBA" id="ARBA00004496"/>
    </source>
</evidence>
<keyword evidence="10" id="KW-1185">Reference proteome</keyword>
<dbReference type="GO" id="GO:0005634">
    <property type="term" value="C:nucleus"/>
    <property type="evidence" value="ECO:0007669"/>
    <property type="project" value="UniProtKB-SubCell"/>
</dbReference>
<evidence type="ECO:0000256" key="5">
    <source>
        <dbReference type="ARBA" id="ARBA00022490"/>
    </source>
</evidence>
<comment type="function">
    <text evidence="1">May play a role in microtubule-mediated transport or vesicle function.</text>
</comment>
<keyword evidence="6" id="KW-0539">Nucleus</keyword>
<dbReference type="Pfam" id="PF20926">
    <property type="entry name" value="Htt_N-HEAT_1"/>
    <property type="match status" value="1"/>
</dbReference>
<feature type="repeat" description="HEAT" evidence="7">
    <location>
        <begin position="661"/>
        <end position="698"/>
    </location>
</feature>
<dbReference type="Proteomes" id="UP001458880">
    <property type="component" value="Unassembled WGS sequence"/>
</dbReference>
<name>A0AAW1HSI9_POPJA</name>
<evidence type="ECO:0000256" key="2">
    <source>
        <dbReference type="ARBA" id="ARBA00004123"/>
    </source>
</evidence>
<reference evidence="9 10" key="1">
    <citation type="journal article" date="2024" name="BMC Genomics">
        <title>De novo assembly and annotation of Popillia japonica's genome with initial clues to its potential as an invasive pest.</title>
        <authorList>
            <person name="Cucini C."/>
            <person name="Boschi S."/>
            <person name="Funari R."/>
            <person name="Cardaioli E."/>
            <person name="Iannotti N."/>
            <person name="Marturano G."/>
            <person name="Paoli F."/>
            <person name="Bruttini M."/>
            <person name="Carapelli A."/>
            <person name="Frati F."/>
            <person name="Nardi F."/>
        </authorList>
    </citation>
    <scope>NUCLEOTIDE SEQUENCE [LARGE SCALE GENOMIC DNA]</scope>
    <source>
        <strain evidence="9">DMR45628</strain>
    </source>
</reference>
<proteinExistence type="inferred from homology"/>
<comment type="similarity">
    <text evidence="4">Belongs to the huntingtin family.</text>
</comment>
<dbReference type="PANTHER" id="PTHR10170:SF10">
    <property type="entry name" value="HUNTINGTIN"/>
    <property type="match status" value="1"/>
</dbReference>
<dbReference type="PANTHER" id="PTHR10170">
    <property type="entry name" value="HUNTINGTON DISEASE PROTEIN"/>
    <property type="match status" value="1"/>
</dbReference>
<evidence type="ECO:0000256" key="8">
    <source>
        <dbReference type="SAM" id="MobiDB-lite"/>
    </source>
</evidence>
<feature type="region of interest" description="Disordered" evidence="8">
    <location>
        <begin position="722"/>
        <end position="748"/>
    </location>
</feature>
<keyword evidence="5" id="KW-0963">Cytoplasm</keyword>
<evidence type="ECO:0000256" key="6">
    <source>
        <dbReference type="ARBA" id="ARBA00023242"/>
    </source>
</evidence>
<gene>
    <name evidence="9" type="ORF">QE152_g40094</name>
</gene>
<sequence>MAIEEKLLKSLEFLKNTDYTSGDVFHRNRDKMQNCAFIVDTLTSHTAKVLPNFQHLLSTTFETLFLLCNDNESDLRLTAEESLNKIIKATDGENMNRVLMELHKELKKNGPVRSLRAALLRFSNMAHLIRLPKRKQYLISIMPCIVSISERQDDDLLHESLMKCLPKILKSLGNFLSETDVKTLLNTFLSNIGNSSPIIRRANANCLVAVCLNCRKPYQLLSHLLDTLLDLIITAPDKIQDVSVFTVLGVLNCLKLHLPYMMKKTENIQQEIQGSFGITKKNNIMQVDNDKVIQVYQMCLHFLLCHDDSVMSAALDTLNTFLQNCTPEIKSILLSSDGIKSGRLSFPSHFLLIKSVSKSQKIESQSSSTTTEENFERTCETRTFTRDNHSTNLDGCLRCRTGASDELCSVQANYADIGSFNDKNVSLLYCVRLVCKSCILAGRPNNIIPDAVVRITLKNLAMTCLSSIFSMYPSSFLLYLLLLEKNNSSESISGDDGSHRDDGNNNRQPISDIMLLADHSDPQLRGAVRHAVASYLKSALAESNGCYEEWCLNNTLAEGRTSRSDIYALKNIITFIKEGLLDESSNCVRQVLSSVTICLQAIVFDSSNPRNNALPLLELLPALSKHSHWLIKVKLLDVIVKLPFLSIESIAGDVGYQNKIVFDVVFLLLTDEDRRVRTAAIDTLIRIIPSLYTERRRKPIEREAVERIRMYFRNQSLNTCFEQQQQQQQQDNDDEQTGISSELNDSDMPFPFDVLLSEIAYRRKEEDEGECCTGTVVDTLSIVISSLYRRLKENSTDNTIIIIGHIEALDRLSVAYPTTVFGEVWDIDEMSSSSSNLERFVRSVLFENELVYDIHFHIHVLRLYGNLLAGAYIKNLYDIIETTNIATKRTTITAACESFLSHMMKLLNMFVHLVQNTSPPIAAELKAISTNSVTQTQPGSSSPLKAVIRKSSDVVVASIGDRRTDDDEKSSSTSATEKKHHESTKAATAMAENR</sequence>
<comment type="subcellular location">
    <subcellularLocation>
        <location evidence="3">Cytoplasm</location>
    </subcellularLocation>
    <subcellularLocation>
        <location evidence="2">Nucleus</location>
    </subcellularLocation>
</comment>
<dbReference type="InterPro" id="IPR028426">
    <property type="entry name" value="Huntingtin_fam"/>
</dbReference>
<dbReference type="InterPro" id="IPR048411">
    <property type="entry name" value="Htt_N_HEAT_rpt-1"/>
</dbReference>
<protein>
    <submittedName>
        <fullName evidence="9">Uncharacterized protein</fullName>
    </submittedName>
</protein>
<organism evidence="9 10">
    <name type="scientific">Popillia japonica</name>
    <name type="common">Japanese beetle</name>
    <dbReference type="NCBI Taxonomy" id="7064"/>
    <lineage>
        <taxon>Eukaryota</taxon>
        <taxon>Metazoa</taxon>
        <taxon>Ecdysozoa</taxon>
        <taxon>Arthropoda</taxon>
        <taxon>Hexapoda</taxon>
        <taxon>Insecta</taxon>
        <taxon>Pterygota</taxon>
        <taxon>Neoptera</taxon>
        <taxon>Endopterygota</taxon>
        <taxon>Coleoptera</taxon>
        <taxon>Polyphaga</taxon>
        <taxon>Scarabaeiformia</taxon>
        <taxon>Scarabaeidae</taxon>
        <taxon>Rutelinae</taxon>
        <taxon>Popillia</taxon>
    </lineage>
</organism>
<dbReference type="AlphaFoldDB" id="A0AAW1HSI9"/>
<dbReference type="SUPFAM" id="SSF48371">
    <property type="entry name" value="ARM repeat"/>
    <property type="match status" value="1"/>
</dbReference>
<dbReference type="InterPro" id="IPR016024">
    <property type="entry name" value="ARM-type_fold"/>
</dbReference>
<dbReference type="InterPro" id="IPR024613">
    <property type="entry name" value="Huntingtin_N_HEAT_rpt-2"/>
</dbReference>
<feature type="compositionally biased region" description="Basic and acidic residues" evidence="8">
    <location>
        <begin position="960"/>
        <end position="984"/>
    </location>
</feature>
<dbReference type="EMBL" id="JASPKY010001038">
    <property type="protein sequence ID" value="KAK9679357.1"/>
    <property type="molecule type" value="Genomic_DNA"/>
</dbReference>
<dbReference type="Pfam" id="PF12372">
    <property type="entry name" value="Htt_N-HEAT"/>
    <property type="match status" value="1"/>
</dbReference>